<dbReference type="Proteomes" id="UP001367676">
    <property type="component" value="Unassembled WGS sequence"/>
</dbReference>
<feature type="region of interest" description="Disordered" evidence="1">
    <location>
        <begin position="1"/>
        <end position="32"/>
    </location>
</feature>
<evidence type="ECO:0000313" key="3">
    <source>
        <dbReference type="Proteomes" id="UP001367676"/>
    </source>
</evidence>
<dbReference type="EMBL" id="JBBCAQ010000037">
    <property type="protein sequence ID" value="KAK7573474.1"/>
    <property type="molecule type" value="Genomic_DNA"/>
</dbReference>
<comment type="caution">
    <text evidence="2">The sequence shown here is derived from an EMBL/GenBank/DDBJ whole genome shotgun (WGS) entry which is preliminary data.</text>
</comment>
<protein>
    <submittedName>
        <fullName evidence="2">Uncharacterized protein</fullName>
    </submittedName>
</protein>
<gene>
    <name evidence="2" type="ORF">V9T40_010665</name>
</gene>
<keyword evidence="3" id="KW-1185">Reference proteome</keyword>
<evidence type="ECO:0000256" key="1">
    <source>
        <dbReference type="SAM" id="MobiDB-lite"/>
    </source>
</evidence>
<proteinExistence type="predicted"/>
<sequence length="94" mass="10688">MKKPEDLREMRKKPDDAEYEEPSGGKFSEPKKGRILLSAEGQKSWQESDEACEVRADAEVQIFGPCVRTVMKSANTNQRFAFPRLASPRLSELE</sequence>
<dbReference type="AlphaFoldDB" id="A0AAN9T7J2"/>
<reference evidence="2 3" key="1">
    <citation type="submission" date="2024-03" db="EMBL/GenBank/DDBJ databases">
        <title>Adaptation during the transition from Ophiocordyceps entomopathogen to insect associate is accompanied by gene loss and intensified selection.</title>
        <authorList>
            <person name="Ward C.M."/>
            <person name="Onetto C.A."/>
            <person name="Borneman A.R."/>
        </authorList>
    </citation>
    <scope>NUCLEOTIDE SEQUENCE [LARGE SCALE GENOMIC DNA]</scope>
    <source>
        <strain evidence="2">AWRI1</strain>
        <tissue evidence="2">Single Adult Female</tissue>
    </source>
</reference>
<accession>A0AAN9T7J2</accession>
<name>A0AAN9T7J2_9HEMI</name>
<organism evidence="2 3">
    <name type="scientific">Parthenolecanium corni</name>
    <dbReference type="NCBI Taxonomy" id="536013"/>
    <lineage>
        <taxon>Eukaryota</taxon>
        <taxon>Metazoa</taxon>
        <taxon>Ecdysozoa</taxon>
        <taxon>Arthropoda</taxon>
        <taxon>Hexapoda</taxon>
        <taxon>Insecta</taxon>
        <taxon>Pterygota</taxon>
        <taxon>Neoptera</taxon>
        <taxon>Paraneoptera</taxon>
        <taxon>Hemiptera</taxon>
        <taxon>Sternorrhyncha</taxon>
        <taxon>Coccoidea</taxon>
        <taxon>Coccidae</taxon>
        <taxon>Parthenolecanium</taxon>
    </lineage>
</organism>
<feature type="compositionally biased region" description="Basic and acidic residues" evidence="1">
    <location>
        <begin position="1"/>
        <end position="16"/>
    </location>
</feature>
<evidence type="ECO:0000313" key="2">
    <source>
        <dbReference type="EMBL" id="KAK7573474.1"/>
    </source>
</evidence>